<sequence length="204" mass="22758">MEKGSTLFRQGRRITVVVDEGGATYITYLNLCRALGTVLYSTFVYKEERHGSDTLWVKSLLDGIVVTDSMSKWRLVAKDVAQRSELEPALTPLSVTWTGISRASSEISDNTKVLFRYQKDEIRSPWSFLQMNNSISLRLASQNVLQPSHRLHFGIVQGQVKEDGQVKGEEVEKIGNEVELSCPPEQGSDRVALVGNGRLATMNP</sequence>
<comment type="caution">
    <text evidence="1">The sequence shown here is derived from an EMBL/GenBank/DDBJ whole genome shotgun (WGS) entry which is preliminary data.</text>
</comment>
<proteinExistence type="predicted"/>
<evidence type="ECO:0000313" key="2">
    <source>
        <dbReference type="Proteomes" id="UP000269221"/>
    </source>
</evidence>
<reference evidence="1 2" key="1">
    <citation type="submission" date="2018-07" db="EMBL/GenBank/DDBJ databases">
        <title>A high quality draft genome assembly of the barn swallow (H. rustica rustica).</title>
        <authorList>
            <person name="Formenti G."/>
            <person name="Chiara M."/>
            <person name="Poveda L."/>
            <person name="Francoijs K.-J."/>
            <person name="Bonisoli-Alquati A."/>
            <person name="Canova L."/>
            <person name="Gianfranceschi L."/>
            <person name="Horner D.S."/>
            <person name="Saino N."/>
        </authorList>
    </citation>
    <scope>NUCLEOTIDE SEQUENCE [LARGE SCALE GENOMIC DNA]</scope>
    <source>
        <strain evidence="1">Chelidonia</strain>
        <tissue evidence="1">Blood</tissue>
    </source>
</reference>
<evidence type="ECO:0000313" key="1">
    <source>
        <dbReference type="EMBL" id="RMC00715.1"/>
    </source>
</evidence>
<dbReference type="AlphaFoldDB" id="A0A3M0JJ65"/>
<accession>A0A3M0JJ65</accession>
<keyword evidence="2" id="KW-1185">Reference proteome</keyword>
<dbReference type="EMBL" id="QRBI01000143">
    <property type="protein sequence ID" value="RMC00715.1"/>
    <property type="molecule type" value="Genomic_DNA"/>
</dbReference>
<name>A0A3M0JJ65_HIRRU</name>
<gene>
    <name evidence="1" type="ORF">DUI87_22742</name>
</gene>
<organism evidence="1 2">
    <name type="scientific">Hirundo rustica rustica</name>
    <dbReference type="NCBI Taxonomy" id="333673"/>
    <lineage>
        <taxon>Eukaryota</taxon>
        <taxon>Metazoa</taxon>
        <taxon>Chordata</taxon>
        <taxon>Craniata</taxon>
        <taxon>Vertebrata</taxon>
        <taxon>Euteleostomi</taxon>
        <taxon>Archelosauria</taxon>
        <taxon>Archosauria</taxon>
        <taxon>Dinosauria</taxon>
        <taxon>Saurischia</taxon>
        <taxon>Theropoda</taxon>
        <taxon>Coelurosauria</taxon>
        <taxon>Aves</taxon>
        <taxon>Neognathae</taxon>
        <taxon>Neoaves</taxon>
        <taxon>Telluraves</taxon>
        <taxon>Australaves</taxon>
        <taxon>Passeriformes</taxon>
        <taxon>Sylvioidea</taxon>
        <taxon>Hirundinidae</taxon>
        <taxon>Hirundo</taxon>
    </lineage>
</organism>
<protein>
    <submittedName>
        <fullName evidence="1">Uncharacterized protein</fullName>
    </submittedName>
</protein>
<dbReference type="STRING" id="333673.A0A3M0JJ65"/>
<dbReference type="Proteomes" id="UP000269221">
    <property type="component" value="Unassembled WGS sequence"/>
</dbReference>